<keyword evidence="4" id="KW-0949">S-adenosyl-L-methionine</keyword>
<dbReference type="InterPro" id="IPR005840">
    <property type="entry name" value="Ribosomal_uS12_MeSTrfase_RimO"/>
</dbReference>
<dbReference type="Gene3D" id="3.80.30.20">
    <property type="entry name" value="tm_1862 like domain"/>
    <property type="match status" value="1"/>
</dbReference>
<dbReference type="GO" id="GO:0035599">
    <property type="term" value="F:aspartic acid methylthiotransferase activity"/>
    <property type="evidence" value="ECO:0007669"/>
    <property type="project" value="TreeGrafter"/>
</dbReference>
<dbReference type="InterPro" id="IPR002792">
    <property type="entry name" value="TRAM_dom"/>
</dbReference>
<dbReference type="InterPro" id="IPR058240">
    <property type="entry name" value="rSAM_sf"/>
</dbReference>
<dbReference type="InterPro" id="IPR012340">
    <property type="entry name" value="NA-bd_OB-fold"/>
</dbReference>
<evidence type="ECO:0000256" key="1">
    <source>
        <dbReference type="ARBA" id="ARBA00001966"/>
    </source>
</evidence>
<dbReference type="SFLD" id="SFLDF00274">
    <property type="entry name" value="ribosomal_protein_S12_methylth"/>
    <property type="match status" value="1"/>
</dbReference>
<feature type="domain" description="MTTase N-terminal" evidence="8">
    <location>
        <begin position="1"/>
        <end position="117"/>
    </location>
</feature>
<dbReference type="NCBIfam" id="TIGR01125">
    <property type="entry name" value="30S ribosomal protein S12 methylthiotransferase RimO"/>
    <property type="match status" value="1"/>
</dbReference>
<dbReference type="Pfam" id="PF18693">
    <property type="entry name" value="TRAM_2"/>
    <property type="match status" value="1"/>
</dbReference>
<dbReference type="InterPro" id="IPR005839">
    <property type="entry name" value="Methylthiotransferase"/>
</dbReference>
<dbReference type="GO" id="GO:0006400">
    <property type="term" value="P:tRNA modification"/>
    <property type="evidence" value="ECO:0007669"/>
    <property type="project" value="InterPro"/>
</dbReference>
<name>A0A381N6S6_9ZZZZ</name>
<gene>
    <name evidence="10" type="ORF">METZ01_LOCUS2628</name>
</gene>
<protein>
    <submittedName>
        <fullName evidence="10">Uncharacterized protein</fullName>
    </submittedName>
</protein>
<keyword evidence="5" id="KW-0479">Metal-binding</keyword>
<dbReference type="PROSITE" id="PS51918">
    <property type="entry name" value="RADICAL_SAM"/>
    <property type="match status" value="1"/>
</dbReference>
<keyword evidence="2" id="KW-0004">4Fe-4S</keyword>
<evidence type="ECO:0000313" key="10">
    <source>
        <dbReference type="EMBL" id="SUZ49774.1"/>
    </source>
</evidence>
<dbReference type="InterPro" id="IPR023404">
    <property type="entry name" value="rSAM_horseshoe"/>
</dbReference>
<dbReference type="Gene3D" id="2.40.50.140">
    <property type="entry name" value="Nucleic acid-binding proteins"/>
    <property type="match status" value="1"/>
</dbReference>
<dbReference type="EMBL" id="UINC01000134">
    <property type="protein sequence ID" value="SUZ49774.1"/>
    <property type="molecule type" value="Genomic_DNA"/>
</dbReference>
<dbReference type="PANTHER" id="PTHR43837">
    <property type="entry name" value="RIBOSOMAL PROTEIN S12 METHYLTHIOTRANSFERASE RIMO"/>
    <property type="match status" value="1"/>
</dbReference>
<accession>A0A381N6S6</accession>
<dbReference type="GO" id="GO:0051539">
    <property type="term" value="F:4 iron, 4 sulfur cluster binding"/>
    <property type="evidence" value="ECO:0007669"/>
    <property type="project" value="UniProtKB-KW"/>
</dbReference>
<keyword evidence="3" id="KW-0963">Cytoplasm</keyword>
<dbReference type="SMART" id="SM00729">
    <property type="entry name" value="Elp3"/>
    <property type="match status" value="1"/>
</dbReference>
<dbReference type="InterPro" id="IPR038135">
    <property type="entry name" value="Methylthiotransferase_N_sf"/>
</dbReference>
<dbReference type="Gene3D" id="3.40.50.12160">
    <property type="entry name" value="Methylthiotransferase, N-terminal domain"/>
    <property type="match status" value="1"/>
</dbReference>
<dbReference type="InterPro" id="IPR020612">
    <property type="entry name" value="Methylthiotransferase_CS"/>
</dbReference>
<feature type="domain" description="Radical SAM core" evidence="9">
    <location>
        <begin position="159"/>
        <end position="390"/>
    </location>
</feature>
<reference evidence="10" key="1">
    <citation type="submission" date="2018-05" db="EMBL/GenBank/DDBJ databases">
        <authorList>
            <person name="Lanie J.A."/>
            <person name="Ng W.-L."/>
            <person name="Kazmierczak K.M."/>
            <person name="Andrzejewski T.M."/>
            <person name="Davidsen T.M."/>
            <person name="Wayne K.J."/>
            <person name="Tettelin H."/>
            <person name="Glass J.I."/>
            <person name="Rusch D."/>
            <person name="Podicherti R."/>
            <person name="Tsui H.-C.T."/>
            <person name="Winkler M.E."/>
        </authorList>
    </citation>
    <scope>NUCLEOTIDE SEQUENCE</scope>
</reference>
<evidence type="ECO:0000256" key="4">
    <source>
        <dbReference type="ARBA" id="ARBA00022691"/>
    </source>
</evidence>
<dbReference type="InterPro" id="IPR013848">
    <property type="entry name" value="Methylthiotransferase_N"/>
</dbReference>
<sequence length="463" mass="52062">MKIGFLSLGCPKNLVDSEVMLGLVQNEGHEITADPTQADTIIVNTCAFIDDAKEESIEAILTMAQHKDTGSCQRLIVTGCLAERYREELRREIPEIDAVLGTNEVDLITQALNPNGQQTSSEVATFYRSRPRTSSISARTSSPSRPTYIYDETTPRLQTTPSHLTYVKIAEGCDYTCAFCIIPTLRGRYRSRPASSIIEEARTFASRGVKELILISQDTTFYGVDRGERGALARLLRELNSVDGLEWIRLLYLYPTTIDDDTLDAIATCDKVCNYIDLPLQHASTDVLRHMGRPGNQHSYERLLRKIRHRIPNVAIRTTFIVGFPDETEQDFLDLCEFVKDIRFDHLGVFTYSHETGTRAHNLSDNVPAKVKQQRRHTLMALQKTLVSKSLNERVGQTFKILVDGPSPEHKLVWQGRLASQAPEIDPVVYLTDCNPEHLRAGQLIDATIVGAQDYDLLARPLM</sequence>
<dbReference type="Pfam" id="PF00919">
    <property type="entry name" value="UPF0004"/>
    <property type="match status" value="1"/>
</dbReference>
<evidence type="ECO:0000256" key="3">
    <source>
        <dbReference type="ARBA" id="ARBA00022490"/>
    </source>
</evidence>
<dbReference type="HAMAP" id="MF_01865">
    <property type="entry name" value="MTTase_RimO"/>
    <property type="match status" value="1"/>
</dbReference>
<dbReference type="PANTHER" id="PTHR43837:SF1">
    <property type="entry name" value="RIBOSOMAL PROTEIN US12 METHYLTHIOTRANSFERASE RIMO"/>
    <property type="match status" value="1"/>
</dbReference>
<dbReference type="AlphaFoldDB" id="A0A381N6S6"/>
<dbReference type="SFLD" id="SFLDS00029">
    <property type="entry name" value="Radical_SAM"/>
    <property type="match status" value="1"/>
</dbReference>
<dbReference type="SFLD" id="SFLDG01061">
    <property type="entry name" value="methylthiotransferase"/>
    <property type="match status" value="1"/>
</dbReference>
<proteinExistence type="inferred from homology"/>
<dbReference type="GO" id="GO:0046872">
    <property type="term" value="F:metal ion binding"/>
    <property type="evidence" value="ECO:0007669"/>
    <property type="project" value="UniProtKB-KW"/>
</dbReference>
<evidence type="ECO:0000256" key="5">
    <source>
        <dbReference type="ARBA" id="ARBA00022723"/>
    </source>
</evidence>
<dbReference type="NCBIfam" id="TIGR00089">
    <property type="entry name" value="MiaB/RimO family radical SAM methylthiotransferase"/>
    <property type="match status" value="1"/>
</dbReference>
<dbReference type="SUPFAM" id="SSF102114">
    <property type="entry name" value="Radical SAM enzymes"/>
    <property type="match status" value="1"/>
</dbReference>
<dbReference type="PROSITE" id="PS51449">
    <property type="entry name" value="MTTASE_N"/>
    <property type="match status" value="1"/>
</dbReference>
<dbReference type="FunFam" id="3.80.30.20:FF:000001">
    <property type="entry name" value="tRNA-2-methylthio-N(6)-dimethylallyladenosine synthase 2"/>
    <property type="match status" value="1"/>
</dbReference>
<dbReference type="GO" id="GO:0005829">
    <property type="term" value="C:cytosol"/>
    <property type="evidence" value="ECO:0007669"/>
    <property type="project" value="TreeGrafter"/>
</dbReference>
<dbReference type="InterPro" id="IPR006638">
    <property type="entry name" value="Elp3/MiaA/NifB-like_rSAM"/>
</dbReference>
<dbReference type="Pfam" id="PF04055">
    <property type="entry name" value="Radical_SAM"/>
    <property type="match status" value="1"/>
</dbReference>
<dbReference type="PROSITE" id="PS01278">
    <property type="entry name" value="MTTASE_RADICAL"/>
    <property type="match status" value="1"/>
</dbReference>
<dbReference type="InterPro" id="IPR007197">
    <property type="entry name" value="rSAM"/>
</dbReference>
<evidence type="ECO:0000259" key="8">
    <source>
        <dbReference type="PROSITE" id="PS51449"/>
    </source>
</evidence>
<organism evidence="10">
    <name type="scientific">marine metagenome</name>
    <dbReference type="NCBI Taxonomy" id="408172"/>
    <lineage>
        <taxon>unclassified sequences</taxon>
        <taxon>metagenomes</taxon>
        <taxon>ecological metagenomes</taxon>
    </lineage>
</organism>
<keyword evidence="6" id="KW-0408">Iron</keyword>
<dbReference type="CDD" id="cd01335">
    <property type="entry name" value="Radical_SAM"/>
    <property type="match status" value="1"/>
</dbReference>
<comment type="cofactor">
    <cofactor evidence="1">
        <name>[4Fe-4S] cluster</name>
        <dbReference type="ChEBI" id="CHEBI:49883"/>
    </cofactor>
</comment>
<evidence type="ECO:0000256" key="6">
    <source>
        <dbReference type="ARBA" id="ARBA00023004"/>
    </source>
</evidence>
<dbReference type="SFLD" id="SFLDG01082">
    <property type="entry name" value="B12-binding_domain_containing"/>
    <property type="match status" value="1"/>
</dbReference>
<evidence type="ECO:0000259" key="9">
    <source>
        <dbReference type="PROSITE" id="PS51918"/>
    </source>
</evidence>
<evidence type="ECO:0000256" key="2">
    <source>
        <dbReference type="ARBA" id="ARBA00022485"/>
    </source>
</evidence>
<keyword evidence="7" id="KW-0411">Iron-sulfur</keyword>
<evidence type="ECO:0000256" key="7">
    <source>
        <dbReference type="ARBA" id="ARBA00023014"/>
    </source>
</evidence>